<dbReference type="SUPFAM" id="SSF58104">
    <property type="entry name" value="Methyl-accepting chemotaxis protein (MCP) signaling domain"/>
    <property type="match status" value="1"/>
</dbReference>
<dbReference type="Pfam" id="PF22673">
    <property type="entry name" value="MCP-like_PDC_1"/>
    <property type="match status" value="1"/>
</dbReference>
<evidence type="ECO:0000256" key="4">
    <source>
        <dbReference type="SAM" id="MobiDB-lite"/>
    </source>
</evidence>
<keyword evidence="5" id="KW-1133">Transmembrane helix</keyword>
<dbReference type="CDD" id="cd11386">
    <property type="entry name" value="MCP_signal"/>
    <property type="match status" value="1"/>
</dbReference>
<evidence type="ECO:0000313" key="7">
    <source>
        <dbReference type="EMBL" id="MDG0818025.1"/>
    </source>
</evidence>
<dbReference type="Gene3D" id="1.10.287.950">
    <property type="entry name" value="Methyl-accepting chemotaxis protein"/>
    <property type="match status" value="1"/>
</dbReference>
<dbReference type="Gene3D" id="3.30.450.20">
    <property type="entry name" value="PAS domain"/>
    <property type="match status" value="2"/>
</dbReference>
<dbReference type="CDD" id="cd12913">
    <property type="entry name" value="PDC1_MCP_like"/>
    <property type="match status" value="1"/>
</dbReference>
<evidence type="ECO:0000256" key="3">
    <source>
        <dbReference type="PROSITE-ProRule" id="PRU00284"/>
    </source>
</evidence>
<name>A0ABT6DMB5_9BACT</name>
<dbReference type="Proteomes" id="UP001152321">
    <property type="component" value="Unassembled WGS sequence"/>
</dbReference>
<dbReference type="EMBL" id="JANRMI010000005">
    <property type="protein sequence ID" value="MDG0818025.1"/>
    <property type="molecule type" value="Genomic_DNA"/>
</dbReference>
<dbReference type="InterPro" id="IPR004089">
    <property type="entry name" value="MCPsignal_dom"/>
</dbReference>
<dbReference type="Pfam" id="PF00015">
    <property type="entry name" value="MCPsignal"/>
    <property type="match status" value="1"/>
</dbReference>
<proteinExistence type="inferred from homology"/>
<keyword evidence="8" id="KW-1185">Reference proteome</keyword>
<comment type="similarity">
    <text evidence="2">Belongs to the methyl-accepting chemotaxis (MCP) protein family.</text>
</comment>
<keyword evidence="5" id="KW-0472">Membrane</keyword>
<dbReference type="PROSITE" id="PS50111">
    <property type="entry name" value="CHEMOTAXIS_TRANSDUC_2"/>
    <property type="match status" value="1"/>
</dbReference>
<evidence type="ECO:0000256" key="5">
    <source>
        <dbReference type="SAM" id="Phobius"/>
    </source>
</evidence>
<evidence type="ECO:0000256" key="2">
    <source>
        <dbReference type="ARBA" id="ARBA00029447"/>
    </source>
</evidence>
<gene>
    <name evidence="7" type="ORF">NWE73_16700</name>
</gene>
<keyword evidence="5" id="KW-0812">Transmembrane</keyword>
<keyword evidence="1" id="KW-0488">Methylation</keyword>
<dbReference type="SMART" id="SM00283">
    <property type="entry name" value="MA"/>
    <property type="match status" value="1"/>
</dbReference>
<accession>A0ABT6DMB5</accession>
<dbReference type="PANTHER" id="PTHR43531">
    <property type="entry name" value="PROTEIN ICFG"/>
    <property type="match status" value="1"/>
</dbReference>
<organism evidence="7 8">
    <name type="scientific">Bdellovibrio svalbardensis</name>
    <dbReference type="NCBI Taxonomy" id="2972972"/>
    <lineage>
        <taxon>Bacteria</taxon>
        <taxon>Pseudomonadati</taxon>
        <taxon>Bdellovibrionota</taxon>
        <taxon>Bdellovibrionia</taxon>
        <taxon>Bdellovibrionales</taxon>
        <taxon>Pseudobdellovibrionaceae</taxon>
        <taxon>Bdellovibrio</taxon>
    </lineage>
</organism>
<evidence type="ECO:0000256" key="1">
    <source>
        <dbReference type="ARBA" id="ARBA00022481"/>
    </source>
</evidence>
<protein>
    <submittedName>
        <fullName evidence="7">Methyl-accepting chemotaxis protein</fullName>
    </submittedName>
</protein>
<reference evidence="7" key="1">
    <citation type="submission" date="2022-08" db="EMBL/GenBank/DDBJ databases">
        <title>Novel Bdellovibrio Species Isolated from Svalbard: Designation Bdellovibrio svalbardensis.</title>
        <authorList>
            <person name="Mitchell R.J."/>
            <person name="Choi S.Y."/>
        </authorList>
    </citation>
    <scope>NUCLEOTIDE SEQUENCE</scope>
    <source>
        <strain evidence="7">PAP01</strain>
    </source>
</reference>
<dbReference type="RefSeq" id="WP_277579501.1">
    <property type="nucleotide sequence ID" value="NZ_JANRMI010000005.1"/>
</dbReference>
<evidence type="ECO:0000313" key="8">
    <source>
        <dbReference type="Proteomes" id="UP001152321"/>
    </source>
</evidence>
<dbReference type="PANTHER" id="PTHR43531:SF14">
    <property type="entry name" value="METHYL-ACCEPTING CHEMOTAXIS PROTEIN I-RELATED"/>
    <property type="match status" value="1"/>
</dbReference>
<comment type="caution">
    <text evidence="7">The sequence shown here is derived from an EMBL/GenBank/DDBJ whole genome shotgun (WGS) entry which is preliminary data.</text>
</comment>
<evidence type="ECO:0000259" key="6">
    <source>
        <dbReference type="PROSITE" id="PS50111"/>
    </source>
</evidence>
<feature type="transmembrane region" description="Helical" evidence="5">
    <location>
        <begin position="12"/>
        <end position="33"/>
    </location>
</feature>
<sequence length="665" mass="71282">MAGSKMSLLKRLLLPIIGLSIFILGTMTILSTWKARDMVIEDAKDRLNKAGKYHAAMIRREIEKSMVISRMIALQAQSDIKSKHQNRDGFILSLKEYAEANPNLLGAWIGFEPNAFDGRDSEYANQKLHEKTGRFIPWWARAASGVKYSPMTIEGEGPLDKAAYYRIPMDTKKEALMEPYIDTVDGQKAMMTSSVVPVMIDGKAVGVAGSDIGLTKAAEFLKEVKPYPGSQAILLSFRGNNVAGTAEDKLTKKAEFDFDSAAIFEAISKGQEYNVVAKDSSGQSFMYLVSPIEVGNTGEPWALIIKTPESEVLAGVASLTNFQIFVAIVGIMALAGTVFFISRGISKNVSALSGDLEKSASNVNDSIEQLSIAGMGLSQSSSESAASLEETVAALEELTSMVKMNSDNAKQAAALSSRSSESAVQGEAEMSALLDSMKDISQSSKKIEEIINVIDDIAFQTNLLALNASVEAARAGEHGKGFAVVAEAVRTLSQRAAVAAKDITTLIKDSVEKIERGTDKADKSGEVLKAIVTSVKKVSDLNTEISAASEEQATGIAQISKAMNQLDQSVQSNAASSEEIASTAEEIRSQSRIMRKVTDDLKVVVEGGKGAELEAPPTPAQTSSKKFGKPQAQKTFDRKPAATASTSVKDNKFEDLLPLNDDEAA</sequence>
<feature type="region of interest" description="Disordered" evidence="4">
    <location>
        <begin position="608"/>
        <end position="665"/>
    </location>
</feature>
<dbReference type="InterPro" id="IPR051310">
    <property type="entry name" value="MCP_chemotaxis"/>
</dbReference>
<feature type="domain" description="Methyl-accepting transducer" evidence="6">
    <location>
        <begin position="359"/>
        <end position="588"/>
    </location>
</feature>
<keyword evidence="3" id="KW-0807">Transducer</keyword>